<gene>
    <name evidence="1" type="ORF">OBBRIDRAFT_186157</name>
</gene>
<name>A0A8E2AM19_9APHY</name>
<protein>
    <submittedName>
        <fullName evidence="1">Uncharacterized protein</fullName>
    </submittedName>
</protein>
<dbReference type="Proteomes" id="UP000250043">
    <property type="component" value="Unassembled WGS sequence"/>
</dbReference>
<evidence type="ECO:0000313" key="1">
    <source>
        <dbReference type="EMBL" id="OCH87006.1"/>
    </source>
</evidence>
<evidence type="ECO:0000313" key="2">
    <source>
        <dbReference type="Proteomes" id="UP000250043"/>
    </source>
</evidence>
<dbReference type="EMBL" id="KV722503">
    <property type="protein sequence ID" value="OCH87006.1"/>
    <property type="molecule type" value="Genomic_DNA"/>
</dbReference>
<sequence length="258" mass="28035">MYSVLAVSRMMAIGTMINLKRARRGKKHLHPLKRLGPPTVPGARCAVLGRHEEIHIPQLFVSLSLASYCLPPNGRAIQREWRPHKYGSSPLMGEETCLIPGFFSCVNTGVSGCSRPPRTQLLSGVPVVQGPQARIPRGKHLQATSPELLPVDPGQDLLKIFTEQPEVLETDPFGWKLASEMTAAAMDDTATMGLQSDATSAGPSSREVIDTAAGSAGTCIVPKIDKYGTSYLRCRERKMRCDVCSLMGEVSRRGRPKG</sequence>
<keyword evidence="2" id="KW-1185">Reference proteome</keyword>
<accession>A0A8E2AM19</accession>
<organism evidence="1 2">
    <name type="scientific">Obba rivulosa</name>
    <dbReference type="NCBI Taxonomy" id="1052685"/>
    <lineage>
        <taxon>Eukaryota</taxon>
        <taxon>Fungi</taxon>
        <taxon>Dikarya</taxon>
        <taxon>Basidiomycota</taxon>
        <taxon>Agaricomycotina</taxon>
        <taxon>Agaricomycetes</taxon>
        <taxon>Polyporales</taxon>
        <taxon>Gelatoporiaceae</taxon>
        <taxon>Obba</taxon>
    </lineage>
</organism>
<dbReference type="AlphaFoldDB" id="A0A8E2AM19"/>
<proteinExistence type="predicted"/>
<reference evidence="1 2" key="1">
    <citation type="submission" date="2016-07" db="EMBL/GenBank/DDBJ databases">
        <title>Draft genome of the white-rot fungus Obba rivulosa 3A-2.</title>
        <authorList>
            <consortium name="DOE Joint Genome Institute"/>
            <person name="Miettinen O."/>
            <person name="Riley R."/>
            <person name="Acob R."/>
            <person name="Barry K."/>
            <person name="Cullen D."/>
            <person name="De Vries R."/>
            <person name="Hainaut M."/>
            <person name="Hatakka A."/>
            <person name="Henrissat B."/>
            <person name="Hilden K."/>
            <person name="Kuo R."/>
            <person name="Labutti K."/>
            <person name="Lipzen A."/>
            <person name="Makela M.R."/>
            <person name="Sandor L."/>
            <person name="Spatafora J.W."/>
            <person name="Grigoriev I.V."/>
            <person name="Hibbett D.S."/>
        </authorList>
    </citation>
    <scope>NUCLEOTIDE SEQUENCE [LARGE SCALE GENOMIC DNA]</scope>
    <source>
        <strain evidence="1 2">3A-2</strain>
    </source>
</reference>